<protein>
    <submittedName>
        <fullName evidence="3">Uncharacterized protein</fullName>
    </submittedName>
</protein>
<dbReference type="OrthoDB" id="6513042at2759"/>
<dbReference type="EMBL" id="CAJJDO010000080">
    <property type="protein sequence ID" value="CAD8183125.1"/>
    <property type="molecule type" value="Genomic_DNA"/>
</dbReference>
<dbReference type="Pfam" id="PF13086">
    <property type="entry name" value="AAA_11"/>
    <property type="match status" value="1"/>
</dbReference>
<dbReference type="CDD" id="cd18808">
    <property type="entry name" value="SF1_C_Upf1"/>
    <property type="match status" value="1"/>
</dbReference>
<dbReference type="PANTHER" id="PTHR10887:SF495">
    <property type="entry name" value="HELICASE SENATAXIN ISOFORM X1-RELATED"/>
    <property type="match status" value="1"/>
</dbReference>
<feature type="domain" description="DNA2/NAM7 helicase helicase" evidence="1">
    <location>
        <begin position="284"/>
        <end position="572"/>
    </location>
</feature>
<dbReference type="Pfam" id="PF13087">
    <property type="entry name" value="AAA_12"/>
    <property type="match status" value="1"/>
</dbReference>
<proteinExistence type="predicted"/>
<accession>A0A8S1W4H4</accession>
<dbReference type="PANTHER" id="PTHR10887">
    <property type="entry name" value="DNA2/NAM7 HELICASE FAMILY"/>
    <property type="match status" value="1"/>
</dbReference>
<dbReference type="FunFam" id="3.40.50.300:FF:003992">
    <property type="entry name" value="Uncharacterized protein"/>
    <property type="match status" value="1"/>
</dbReference>
<dbReference type="InterPro" id="IPR041677">
    <property type="entry name" value="DNA2/NAM7_AAA_11"/>
</dbReference>
<reference evidence="3" key="1">
    <citation type="submission" date="2021-01" db="EMBL/GenBank/DDBJ databases">
        <authorList>
            <consortium name="Genoscope - CEA"/>
            <person name="William W."/>
        </authorList>
    </citation>
    <scope>NUCLEOTIDE SEQUENCE</scope>
</reference>
<dbReference type="InterPro" id="IPR045055">
    <property type="entry name" value="DNA2/NAM7-like"/>
</dbReference>
<name>A0A8S1W4H4_9CILI</name>
<gene>
    <name evidence="3" type="ORF">PPENT_87.1.T0800092</name>
</gene>
<sequence>MISEYQQYSQPICVLTNSAFQTAIQEGQVDNLKGYQQFKSVEEYQDLVFPLLQNENYRSLKREQFRFLKNLQDSDQFPLVFEVILNEDADPNREDGIIFDVLRELEQMNNEQSDDNEFWKYNHYAQYLIFKQSQQYFGAIYTRNPNKPNDYFTSLAIYQKKKDEIQLILPYTKEVKKLLNFENIFTTNEKLNHYKNVCIENQKKQKYKSSFIWDQKLLIYFIPISPLSSYLNETETIFNLSQCPFYKLLLSPCQQLNLVNASDFSQRARIQQQLYFQNQIFTRQFNENQLNSIRHALDFTKRFTIIKGPPGTGKTQTIIGIISIMSELLIRSDNNSQGGILLLAKSNSVVNDLIRKIQKNIEEENSIIYCFNKKPNKLKVLRFGRPEKCDKDIIRLSLEIRSQHHFFYFKTKKNFKELEDKCITSEIKLIMRQNGLKEFGVYLQETGQQSNLITLLSYIEELNFRTRNQKILEAYGNLYSQWSQLIKNEKKVYEEIEQDYLEQCHIIVTTLNSCSKLCLEKYFEKVKLRMCIVDEAPTALEPSLLIPFVKYKFIDKIVLLGDINQLNPIVIAKESNELGYNRSLFQRLAKGLKQDTLKLIEQYRQMPNLAQITSQFFYKNQLRNGIQNMQFPDWISYKVSNNRNRLFFSAPAFTESDEETSKRNDLECLAIIKLTKYLLNGSTLPQNHQKPITIISAYRAQTENIQKKLRQETFQFNQPEDNVRNLLDYVELDTVDSFQGKENEIIILSLVRSNDKQGFLKDKKRANVALSRAKYCQFIFGTSRTMRQDLKNWNRILKILREQNEIINYNQESLTNPNFFRRELMNE</sequence>
<dbReference type="FunFam" id="3.40.50.300:FF:003366">
    <property type="entry name" value="Helicase required for RNAi-mediated heterochromatin assembly 1"/>
    <property type="match status" value="1"/>
</dbReference>
<comment type="caution">
    <text evidence="3">The sequence shown here is derived from an EMBL/GenBank/DDBJ whole genome shotgun (WGS) entry which is preliminary data.</text>
</comment>
<evidence type="ECO:0000259" key="2">
    <source>
        <dbReference type="Pfam" id="PF13087"/>
    </source>
</evidence>
<dbReference type="Proteomes" id="UP000689195">
    <property type="component" value="Unassembled WGS sequence"/>
</dbReference>
<evidence type="ECO:0000313" key="4">
    <source>
        <dbReference type="Proteomes" id="UP000689195"/>
    </source>
</evidence>
<dbReference type="AlphaFoldDB" id="A0A8S1W4H4"/>
<feature type="domain" description="DNA2/NAM7 helicase-like C-terminal" evidence="2">
    <location>
        <begin position="580"/>
        <end position="783"/>
    </location>
</feature>
<keyword evidence="4" id="KW-1185">Reference proteome</keyword>
<evidence type="ECO:0000313" key="3">
    <source>
        <dbReference type="EMBL" id="CAD8183125.1"/>
    </source>
</evidence>
<dbReference type="GO" id="GO:0004386">
    <property type="term" value="F:helicase activity"/>
    <property type="evidence" value="ECO:0007669"/>
    <property type="project" value="InterPro"/>
</dbReference>
<dbReference type="InterPro" id="IPR047187">
    <property type="entry name" value="SF1_C_Upf1"/>
</dbReference>
<evidence type="ECO:0000259" key="1">
    <source>
        <dbReference type="Pfam" id="PF13086"/>
    </source>
</evidence>
<dbReference type="InterPro" id="IPR041679">
    <property type="entry name" value="DNA2/NAM7-like_C"/>
</dbReference>
<organism evidence="3 4">
    <name type="scientific">Paramecium pentaurelia</name>
    <dbReference type="NCBI Taxonomy" id="43138"/>
    <lineage>
        <taxon>Eukaryota</taxon>
        <taxon>Sar</taxon>
        <taxon>Alveolata</taxon>
        <taxon>Ciliophora</taxon>
        <taxon>Intramacronucleata</taxon>
        <taxon>Oligohymenophorea</taxon>
        <taxon>Peniculida</taxon>
        <taxon>Parameciidae</taxon>
        <taxon>Paramecium</taxon>
    </lineage>
</organism>